<evidence type="ECO:0000256" key="2">
    <source>
        <dbReference type="SAM" id="Phobius"/>
    </source>
</evidence>
<keyword evidence="4" id="KW-1185">Reference proteome</keyword>
<name>A0A1D3CR48_9EIME</name>
<protein>
    <recommendedName>
        <fullName evidence="5">Transmembrane protein</fullName>
    </recommendedName>
</protein>
<sequence>MGYPAACAHQDLFSWVCKSEVFKTLEGTLPSSSKEHTPIGAYSPIFEQDCSHGMAVGATMGQSRKSSVVTDRSSGNFGDQPLSPPDTPCPPFTRKYGDANHSIPKDYTEAGRFIPPWEAAKQIALSPGELSVDNWQVNYDPHAPDLEATWNPYAGLHLRSPSHCETHGMQQINASIYHLGDVRAQTSEQKQTSKYELSDPGLHKARPNSSTPNTMHLLSGISCVGAPSPLLQKIPVVRPQQMVHLCIMTLASVGYVLILTEQIGLTHLVASNPLDQLSMPMAACAAVCLAYTCYVTVLQCIGVKIEEAGTSALLEIKHPSSDFSSTCSPIHGLKSVQRSQELQKRFTSDVLRALASCVLCDMLRTDTPLWPLLNMPLNASNKPLADPPVFAPSPRGALIGIFGYPPRHAEGQARFSYLLRLRHILLPIMADGARIVGLWFAFKALRQIHGTESAQNYPRQVKHCRARQGHMMVLVLAAVLIASVIFCQAFWSSACFDSLRDLFPPVGERAAFLAGLLLRAHAILLAIVAALSGCVLAAAFGRLSHRQSVTLSKLFGVVSSLSFLCYVLFDVFIAAAPSLRHGCAPDSGSAEMHSGFSAIKAFATAATVAHLLAQLCLSLSVITFGFKDALVNVASNIQSRNEAHCLGFVNRPTEGN</sequence>
<dbReference type="InParanoid" id="A0A1D3CR48"/>
<keyword evidence="2" id="KW-0472">Membrane</keyword>
<dbReference type="VEuPathDB" id="ToxoDB:LOC34620979"/>
<dbReference type="AlphaFoldDB" id="A0A1D3CR48"/>
<feature type="transmembrane region" description="Helical" evidence="2">
    <location>
        <begin position="554"/>
        <end position="576"/>
    </location>
</feature>
<keyword evidence="2" id="KW-1133">Transmembrane helix</keyword>
<comment type="caution">
    <text evidence="3">The sequence shown here is derived from an EMBL/GenBank/DDBJ whole genome shotgun (WGS) entry which is preliminary data.</text>
</comment>
<feature type="transmembrane region" description="Helical" evidence="2">
    <location>
        <begin position="511"/>
        <end position="542"/>
    </location>
</feature>
<feature type="transmembrane region" description="Helical" evidence="2">
    <location>
        <begin position="596"/>
        <end position="617"/>
    </location>
</feature>
<dbReference type="VEuPathDB" id="ToxoDB:cyc_04445"/>
<gene>
    <name evidence="3" type="ORF">cyc_04445</name>
</gene>
<feature type="region of interest" description="Disordered" evidence="1">
    <location>
        <begin position="185"/>
        <end position="210"/>
    </location>
</feature>
<organism evidence="3 4">
    <name type="scientific">Cyclospora cayetanensis</name>
    <dbReference type="NCBI Taxonomy" id="88456"/>
    <lineage>
        <taxon>Eukaryota</taxon>
        <taxon>Sar</taxon>
        <taxon>Alveolata</taxon>
        <taxon>Apicomplexa</taxon>
        <taxon>Conoidasida</taxon>
        <taxon>Coccidia</taxon>
        <taxon>Eucoccidiorida</taxon>
        <taxon>Eimeriorina</taxon>
        <taxon>Eimeriidae</taxon>
        <taxon>Cyclospora</taxon>
    </lineage>
</organism>
<keyword evidence="2" id="KW-0812">Transmembrane</keyword>
<evidence type="ECO:0000256" key="1">
    <source>
        <dbReference type="SAM" id="MobiDB-lite"/>
    </source>
</evidence>
<evidence type="ECO:0000313" key="4">
    <source>
        <dbReference type="Proteomes" id="UP000095192"/>
    </source>
</evidence>
<feature type="region of interest" description="Disordered" evidence="1">
    <location>
        <begin position="62"/>
        <end position="90"/>
    </location>
</feature>
<evidence type="ECO:0000313" key="3">
    <source>
        <dbReference type="EMBL" id="OEH73674.1"/>
    </source>
</evidence>
<feature type="transmembrane region" description="Helical" evidence="2">
    <location>
        <begin position="471"/>
        <end position="491"/>
    </location>
</feature>
<dbReference type="EMBL" id="JROU02002258">
    <property type="protein sequence ID" value="OEH73674.1"/>
    <property type="molecule type" value="Genomic_DNA"/>
</dbReference>
<dbReference type="Proteomes" id="UP000095192">
    <property type="component" value="Unassembled WGS sequence"/>
</dbReference>
<feature type="transmembrane region" description="Helical" evidence="2">
    <location>
        <begin position="242"/>
        <end position="260"/>
    </location>
</feature>
<proteinExistence type="predicted"/>
<feature type="compositionally biased region" description="Polar residues" evidence="1">
    <location>
        <begin position="62"/>
        <end position="77"/>
    </location>
</feature>
<accession>A0A1D3CR48</accession>
<feature type="transmembrane region" description="Helical" evidence="2">
    <location>
        <begin position="280"/>
        <end position="301"/>
    </location>
</feature>
<reference evidence="3 4" key="1">
    <citation type="journal article" date="2016" name="BMC Genomics">
        <title>Comparative genomics reveals Cyclospora cayetanensis possesses coccidia-like metabolism and invasion components but unique surface antigens.</title>
        <authorList>
            <person name="Liu S."/>
            <person name="Wang L."/>
            <person name="Zheng H."/>
            <person name="Xu Z."/>
            <person name="Roellig D.M."/>
            <person name="Li N."/>
            <person name="Frace M.A."/>
            <person name="Tang K."/>
            <person name="Arrowood M.J."/>
            <person name="Moss D.M."/>
            <person name="Zhang L."/>
            <person name="Feng Y."/>
            <person name="Xiao L."/>
        </authorList>
    </citation>
    <scope>NUCLEOTIDE SEQUENCE [LARGE SCALE GENOMIC DNA]</scope>
    <source>
        <strain evidence="3 4">CHN_HEN01</strain>
    </source>
</reference>
<evidence type="ECO:0008006" key="5">
    <source>
        <dbReference type="Google" id="ProtNLM"/>
    </source>
</evidence>